<dbReference type="EMBL" id="CACRUE010000033">
    <property type="protein sequence ID" value="VYU26089.1"/>
    <property type="molecule type" value="Genomic_DNA"/>
</dbReference>
<dbReference type="AlphaFoldDB" id="A0A6N3DG86"/>
<feature type="compositionally biased region" description="Basic and acidic residues" evidence="1">
    <location>
        <begin position="543"/>
        <end position="562"/>
    </location>
</feature>
<evidence type="ECO:0000256" key="1">
    <source>
        <dbReference type="SAM" id="MobiDB-lite"/>
    </source>
</evidence>
<evidence type="ECO:0000313" key="3">
    <source>
        <dbReference type="EMBL" id="VYU26089.1"/>
    </source>
</evidence>
<proteinExistence type="predicted"/>
<name>A0A6N3DG86_9FIRM</name>
<gene>
    <name evidence="3" type="ORF">IBLFYP30_02174</name>
</gene>
<protein>
    <recommendedName>
        <fullName evidence="4">Cell shape-determining protein</fullName>
    </recommendedName>
</protein>
<keyword evidence="2" id="KW-0812">Transmembrane</keyword>
<organism evidence="3">
    <name type="scientific">Intestinibacter bartlettii</name>
    <dbReference type="NCBI Taxonomy" id="261299"/>
    <lineage>
        <taxon>Bacteria</taxon>
        <taxon>Bacillati</taxon>
        <taxon>Bacillota</taxon>
        <taxon>Clostridia</taxon>
        <taxon>Peptostreptococcales</taxon>
        <taxon>Peptostreptococcaceae</taxon>
        <taxon>Intestinibacter</taxon>
    </lineage>
</organism>
<keyword evidence="2" id="KW-1133">Transmembrane helix</keyword>
<evidence type="ECO:0000256" key="2">
    <source>
        <dbReference type="SAM" id="Phobius"/>
    </source>
</evidence>
<evidence type="ECO:0008006" key="4">
    <source>
        <dbReference type="Google" id="ProtNLM"/>
    </source>
</evidence>
<reference evidence="3" key="1">
    <citation type="submission" date="2019-11" db="EMBL/GenBank/DDBJ databases">
        <authorList>
            <person name="Feng L."/>
        </authorList>
    </citation>
    <scope>NUCLEOTIDE SEQUENCE</scope>
    <source>
        <strain evidence="3">IbartlettiiLFYP30</strain>
    </source>
</reference>
<accession>A0A6N3DG86</accession>
<keyword evidence="2" id="KW-0472">Membrane</keyword>
<feature type="transmembrane region" description="Helical" evidence="2">
    <location>
        <begin position="7"/>
        <end position="26"/>
    </location>
</feature>
<feature type="transmembrane region" description="Helical" evidence="2">
    <location>
        <begin position="32"/>
        <end position="51"/>
    </location>
</feature>
<feature type="transmembrane region" description="Helical" evidence="2">
    <location>
        <begin position="63"/>
        <end position="82"/>
    </location>
</feature>
<dbReference type="RefSeq" id="WP_156530982.1">
    <property type="nucleotide sequence ID" value="NZ_CACRUE010000033.1"/>
</dbReference>
<feature type="region of interest" description="Disordered" evidence="1">
    <location>
        <begin position="543"/>
        <end position="589"/>
    </location>
</feature>
<sequence>MKKYLKSYGIAFIIVAIYSFVKLPVLRLDFTSGFTTLILFFVLAGIIDMMLDRGAKASKLAKNNFIIALILLVLVIVVPFFITTPILHASAYKNLIGEVTESEFTEDVSPVNVNDIRIVDEGMAMKLGEKKIGEIPAIGSVSQLGTFHIQSVNGELYWVAPLVHRDIIKWITNLDRTDGYVMVSATDPQDVRLVQSLDGKPIKIKYQPEAYFLQDLHRYLYLKGIVNYGMTEFTLEIDDNGRPYWVVTLYDHKVGFSGSDAVGVAILDAQTGDLNVYDIENTPKWVDRIQPESLVINQIKDWGLYVKGFINSVFSEEGVLVPTEGASLVYGNDGKSYWYTGITSSGGDESTVGFMLVDSRTKEAKLYMQTGATETAAMTSAEGKVQEKNYEATFPVMYNIYGTPTYVCALKDKAGLVKSVAFISVEDYSVLGVGDNKKEALAAYKDALESDGEDLKFETDKDDVVLNDKIQRISADVQGGATTYYFTLQDNSKFIFKGTSKVSNELPLTNIGDNVVVTYTKTDATTINITKFENNSILGKLSTKTESKKDKKSSDENNDKTSNDNNSSKSEDTKQNDSNSTQDKENKNN</sequence>